<name>A0ABS3VEQ0_9ACTN</name>
<sequence length="771" mass="84099">MTTDPPANGDEKNTAASDGTPDHPVTEEKSSPDPGEAAAPAPAEQPGRSPAPDPSGPGQGDARNRMNQIRASGAKPVPGDSGGKDESWHHADDPVRGGTGPDPVFSNVGQTVYGDHAMLINIQLSDGRRITLLRSQRTQAELLEAEHTSVMVACFDDALERLRDKRVVVLRGGVGTGRRTTAELMLRHVVGLDRVVGIEDPEVTLTQLARQEGLLLKDHGTVLELPASEAVTIGTLRAFELLARTDSAYVVILDGHGDTADPTLAQHTVDYTPPPPENVLRRHLRRLLLRQRGCADSYAACDGDCWEEFIDRCVTHDGIATELAAHPRPRQTVELAQSLAGWSGVDEELGIALGGLRRRRRDVVARLLKQDSAEKVLEDPQAAPRRQAFQLAYAALHDLPLADVFDASELLLGILQAVESGAERPLRVVFDGGVEQMLHAWGGESPLAAAETGEQPRRARLADPRLLFDVLDVVWHDFDGVRLPLLVWLEELVFTRRDEVRRRAAQITGWLATYDFDEVCNGMLRQWAADERGTGRQAAAWALHVAAYDDRLVARIQGRVLSWVRSANPALHDTAARVYSTRIGRLAPADTLRELRTLASRDDLNGSASVARALMDLYPVAPEETWRTLVAWNDEDLHRLRVHAARGMTLLGRLAGPAPHEGWPLLLTAVEGFTPEPAELAALWRGALGDPTTAPRSWKTLHMWLQLGDEDPVLADLLVALFSAVFVGRLVGRSRFYLRDWSRQSATARRLLAPPGAAAVGGATTDPSQPT</sequence>
<evidence type="ECO:0000313" key="2">
    <source>
        <dbReference type="EMBL" id="MBO4164073.1"/>
    </source>
</evidence>
<gene>
    <name evidence="2" type="ORF">JQN83_25095</name>
</gene>
<dbReference type="RefSeq" id="WP_208569620.1">
    <property type="nucleotide sequence ID" value="NZ_JAGFWR010000020.1"/>
</dbReference>
<feature type="compositionally biased region" description="Basic and acidic residues" evidence="1">
    <location>
        <begin position="20"/>
        <end position="31"/>
    </location>
</feature>
<proteinExistence type="predicted"/>
<dbReference type="EMBL" id="JAGFWR010000020">
    <property type="protein sequence ID" value="MBO4164073.1"/>
    <property type="molecule type" value="Genomic_DNA"/>
</dbReference>
<feature type="region of interest" description="Disordered" evidence="1">
    <location>
        <begin position="1"/>
        <end position="107"/>
    </location>
</feature>
<reference evidence="2 3" key="1">
    <citation type="submission" date="2021-03" db="EMBL/GenBank/DDBJ databases">
        <authorList>
            <person name="Lee D.-H."/>
        </authorList>
    </citation>
    <scope>NUCLEOTIDE SEQUENCE [LARGE SCALE GENOMIC DNA]</scope>
    <source>
        <strain evidence="2 3">MMS20-R2-23</strain>
    </source>
</reference>
<evidence type="ECO:0000256" key="1">
    <source>
        <dbReference type="SAM" id="MobiDB-lite"/>
    </source>
</evidence>
<keyword evidence="3" id="KW-1185">Reference proteome</keyword>
<feature type="compositionally biased region" description="Low complexity" evidence="1">
    <location>
        <begin position="32"/>
        <end position="47"/>
    </location>
</feature>
<evidence type="ECO:0000313" key="3">
    <source>
        <dbReference type="Proteomes" id="UP000671399"/>
    </source>
</evidence>
<organism evidence="2 3">
    <name type="scientific">Micromonospora antibiotica</name>
    <dbReference type="NCBI Taxonomy" id="2807623"/>
    <lineage>
        <taxon>Bacteria</taxon>
        <taxon>Bacillati</taxon>
        <taxon>Actinomycetota</taxon>
        <taxon>Actinomycetes</taxon>
        <taxon>Micromonosporales</taxon>
        <taxon>Micromonosporaceae</taxon>
        <taxon>Micromonospora</taxon>
    </lineage>
</organism>
<dbReference type="Proteomes" id="UP000671399">
    <property type="component" value="Unassembled WGS sequence"/>
</dbReference>
<accession>A0ABS3VEQ0</accession>
<protein>
    <submittedName>
        <fullName evidence="2">Uncharacterized protein</fullName>
    </submittedName>
</protein>
<feature type="compositionally biased region" description="Basic and acidic residues" evidence="1">
    <location>
        <begin position="82"/>
        <end position="95"/>
    </location>
</feature>
<comment type="caution">
    <text evidence="2">The sequence shown here is derived from an EMBL/GenBank/DDBJ whole genome shotgun (WGS) entry which is preliminary data.</text>
</comment>